<dbReference type="RefSeq" id="WP_110497527.1">
    <property type="nucleotide sequence ID" value="NZ_JADWNA010000004.1"/>
</dbReference>
<dbReference type="Pfam" id="PF01575">
    <property type="entry name" value="MaoC_dehydratas"/>
    <property type="match status" value="1"/>
</dbReference>
<gene>
    <name evidence="2" type="ORF">I6M80_06690</name>
</gene>
<dbReference type="PANTHER" id="PTHR43437:SF3">
    <property type="entry name" value="HYDROXYACYL-THIOESTER DEHYDRATASE TYPE 2, MITOCHONDRIAL"/>
    <property type="match status" value="1"/>
</dbReference>
<dbReference type="GeneID" id="69487267"/>
<evidence type="ECO:0000259" key="1">
    <source>
        <dbReference type="Pfam" id="PF01575"/>
    </source>
</evidence>
<evidence type="ECO:0000313" key="2">
    <source>
        <dbReference type="EMBL" id="MBJ8389938.1"/>
    </source>
</evidence>
<reference evidence="2 3" key="1">
    <citation type="submission" date="2020-11" db="EMBL/GenBank/DDBJ databases">
        <title>Enhanced detection system for hospital associated transmission using whole genome sequencing surveillance.</title>
        <authorList>
            <person name="Harrison L.H."/>
            <person name="Van Tyne D."/>
            <person name="Marsh J.W."/>
            <person name="Griffith M.P."/>
            <person name="Snyder D.J."/>
            <person name="Cooper V.S."/>
            <person name="Mustapha M."/>
        </authorList>
    </citation>
    <scope>NUCLEOTIDE SEQUENCE [LARGE SCALE GENOMIC DNA]</scope>
    <source>
        <strain evidence="2 3">CB00171</strain>
    </source>
</reference>
<dbReference type="InterPro" id="IPR002539">
    <property type="entry name" value="MaoC-like_dom"/>
</dbReference>
<organism evidence="2 3">
    <name type="scientific">Citrobacter cronae</name>
    <dbReference type="NCBI Taxonomy" id="1748967"/>
    <lineage>
        <taxon>Bacteria</taxon>
        <taxon>Pseudomonadati</taxon>
        <taxon>Pseudomonadota</taxon>
        <taxon>Gammaproteobacteria</taxon>
        <taxon>Enterobacterales</taxon>
        <taxon>Enterobacteriaceae</taxon>
        <taxon>Citrobacter</taxon>
        <taxon>Citrobacter freundii complex</taxon>
    </lineage>
</organism>
<dbReference type="InterPro" id="IPR003965">
    <property type="entry name" value="Fatty_acid_synthase"/>
</dbReference>
<sequence>MISNSVSIEEIEVGMSASYTQTITDADIKAFAGVSGDHNPVHVSDTYASESRFGKRIAHGLISAGFFSALFGTRLPGYGCVYASQTLNFKYPVFIGDTVLATVTVKSVDIEKRKITFDTICQVGRKKVITGEAEIYIPEKK</sequence>
<protein>
    <submittedName>
        <fullName evidence="2">MaoC family dehydratase</fullName>
    </submittedName>
</protein>
<proteinExistence type="predicted"/>
<comment type="caution">
    <text evidence="2">The sequence shown here is derived from an EMBL/GenBank/DDBJ whole genome shotgun (WGS) entry which is preliminary data.</text>
</comment>
<dbReference type="PRINTS" id="PR01483">
    <property type="entry name" value="FASYNTHASE"/>
</dbReference>
<dbReference type="PANTHER" id="PTHR43437">
    <property type="entry name" value="HYDROXYACYL-THIOESTER DEHYDRATASE TYPE 2, MITOCHONDRIAL-RELATED"/>
    <property type="match status" value="1"/>
</dbReference>
<dbReference type="SUPFAM" id="SSF54637">
    <property type="entry name" value="Thioesterase/thiol ester dehydrase-isomerase"/>
    <property type="match status" value="1"/>
</dbReference>
<accession>A0ABS1A2E6</accession>
<dbReference type="Gene3D" id="3.10.129.10">
    <property type="entry name" value="Hotdog Thioesterase"/>
    <property type="match status" value="1"/>
</dbReference>
<dbReference type="CDD" id="cd03449">
    <property type="entry name" value="R_hydratase"/>
    <property type="match status" value="1"/>
</dbReference>
<evidence type="ECO:0000313" key="3">
    <source>
        <dbReference type="Proteomes" id="UP001318920"/>
    </source>
</evidence>
<dbReference type="InterPro" id="IPR050965">
    <property type="entry name" value="UPF0336/Enoyl-CoA_hydratase"/>
</dbReference>
<dbReference type="InterPro" id="IPR029069">
    <property type="entry name" value="HotDog_dom_sf"/>
</dbReference>
<feature type="domain" description="MaoC-like" evidence="1">
    <location>
        <begin position="14"/>
        <end position="115"/>
    </location>
</feature>
<dbReference type="Proteomes" id="UP001318920">
    <property type="component" value="Unassembled WGS sequence"/>
</dbReference>
<dbReference type="EMBL" id="JADWNA010000004">
    <property type="protein sequence ID" value="MBJ8389938.1"/>
    <property type="molecule type" value="Genomic_DNA"/>
</dbReference>
<name>A0ABS1A2E6_9ENTR</name>
<keyword evidence="3" id="KW-1185">Reference proteome</keyword>